<sequence length="296" mass="32757">MIDLGILFEEFYLFIALAVLGDIVVERSGVLNLGIDGFIVFAIALTYTCTVVFNPIVALAITLASAIVYAILISLLINVMHLSHILSGLVLNMIFYGLSVVVGNIGLSLAPIYLRRRTLVAPITLNWGVILLISIAVSIAIWLFLYRSRIGVAIRACGFNPKAADHLGVKMWRTRFIALALGYIVIAFSGYVYTLLYKKSWSSYIGMGYGFLTLALAMASLWHPLIALIPVTIFSYLERSLYIYQLEYGIPQQILSMIPYIASIAFVTFVSALPISKRLAIPRALGEIYFKEERAA</sequence>
<feature type="transmembrane region" description="Helical" evidence="6">
    <location>
        <begin position="31"/>
        <end position="49"/>
    </location>
</feature>
<dbReference type="GO" id="GO:0022857">
    <property type="term" value="F:transmembrane transporter activity"/>
    <property type="evidence" value="ECO:0007669"/>
    <property type="project" value="InterPro"/>
</dbReference>
<dbReference type="PANTHER" id="PTHR43370:SF1">
    <property type="entry name" value="GUANOSINE ABC TRANSPORTER PERMEASE PROTEIN NUPQ"/>
    <property type="match status" value="1"/>
</dbReference>
<organism evidence="8">
    <name type="scientific">Ignisphaera aggregans</name>
    <dbReference type="NCBI Taxonomy" id="334771"/>
    <lineage>
        <taxon>Archaea</taxon>
        <taxon>Thermoproteota</taxon>
        <taxon>Thermoprotei</taxon>
        <taxon>Desulfurococcales</taxon>
        <taxon>Desulfurococcaceae</taxon>
        <taxon>Ignisphaera</taxon>
    </lineage>
</organism>
<dbReference type="GO" id="GO:0005886">
    <property type="term" value="C:plasma membrane"/>
    <property type="evidence" value="ECO:0007669"/>
    <property type="project" value="UniProtKB-SubCell"/>
</dbReference>
<dbReference type="EMBL" id="DTAU01000154">
    <property type="protein sequence ID" value="HFQ79717.1"/>
    <property type="molecule type" value="Genomic_DNA"/>
</dbReference>
<protein>
    <submittedName>
        <fullName evidence="8">ABC transporter permease</fullName>
    </submittedName>
</protein>
<keyword evidence="2" id="KW-1003">Cell membrane</keyword>
<keyword evidence="4 6" id="KW-1133">Transmembrane helix</keyword>
<dbReference type="Pfam" id="PF02653">
    <property type="entry name" value="BPD_transp_2"/>
    <property type="match status" value="1"/>
</dbReference>
<feature type="transmembrane region" description="Helical" evidence="6">
    <location>
        <begin position="176"/>
        <end position="197"/>
    </location>
</feature>
<feature type="transmembrane region" description="Helical" evidence="6">
    <location>
        <begin position="209"/>
        <end position="237"/>
    </location>
</feature>
<proteinExistence type="predicted"/>
<feature type="transmembrane region" description="Helical" evidence="6">
    <location>
        <begin position="89"/>
        <end position="113"/>
    </location>
</feature>
<evidence type="ECO:0000256" key="4">
    <source>
        <dbReference type="ARBA" id="ARBA00022989"/>
    </source>
</evidence>
<feature type="transmembrane region" description="Helical" evidence="6">
    <location>
        <begin position="56"/>
        <end position="77"/>
    </location>
</feature>
<reference evidence="8" key="1">
    <citation type="journal article" date="2020" name="mSystems">
        <title>Genome- and Community-Level Interaction Insights into Carbon Utilization and Element Cycling Functions of Hydrothermarchaeota in Hydrothermal Sediment.</title>
        <authorList>
            <person name="Zhou Z."/>
            <person name="Liu Y."/>
            <person name="Xu W."/>
            <person name="Pan J."/>
            <person name="Luo Z.H."/>
            <person name="Li M."/>
        </authorList>
    </citation>
    <scope>NUCLEOTIDE SEQUENCE [LARGE SCALE GENOMIC DNA]</scope>
    <source>
        <strain evidence="7">SpSt-629</strain>
        <strain evidence="8">SpSt-688</strain>
    </source>
</reference>
<evidence type="ECO:0000256" key="2">
    <source>
        <dbReference type="ARBA" id="ARBA00022475"/>
    </source>
</evidence>
<comment type="caution">
    <text evidence="8">The sequence shown here is derived from an EMBL/GenBank/DDBJ whole genome shotgun (WGS) entry which is preliminary data.</text>
</comment>
<evidence type="ECO:0000313" key="7">
    <source>
        <dbReference type="EMBL" id="HFQ79717.1"/>
    </source>
</evidence>
<dbReference type="CDD" id="cd06580">
    <property type="entry name" value="TM_PBP1_transp_TpRbsC_like"/>
    <property type="match status" value="1"/>
</dbReference>
<evidence type="ECO:0000313" key="8">
    <source>
        <dbReference type="EMBL" id="HGT99322.1"/>
    </source>
</evidence>
<feature type="transmembrane region" description="Helical" evidence="6">
    <location>
        <begin position="7"/>
        <end position="25"/>
    </location>
</feature>
<accession>A0A7J3N0E5</accession>
<dbReference type="EMBL" id="DTDH01000217">
    <property type="protein sequence ID" value="HGT99322.1"/>
    <property type="molecule type" value="Genomic_DNA"/>
</dbReference>
<evidence type="ECO:0000256" key="3">
    <source>
        <dbReference type="ARBA" id="ARBA00022692"/>
    </source>
</evidence>
<evidence type="ECO:0000256" key="5">
    <source>
        <dbReference type="ARBA" id="ARBA00023136"/>
    </source>
</evidence>
<gene>
    <name evidence="7" type="ORF">ENT99_08505</name>
    <name evidence="8" type="ORF">ENU64_07870</name>
</gene>
<keyword evidence="5 6" id="KW-0472">Membrane</keyword>
<feature type="transmembrane region" description="Helical" evidence="6">
    <location>
        <begin position="125"/>
        <end position="145"/>
    </location>
</feature>
<feature type="transmembrane region" description="Helical" evidence="6">
    <location>
        <begin position="257"/>
        <end position="275"/>
    </location>
</feature>
<keyword evidence="3 6" id="KW-0812">Transmembrane</keyword>
<name>A0A7J3N0E5_9CREN</name>
<dbReference type="InterPro" id="IPR001851">
    <property type="entry name" value="ABC_transp_permease"/>
</dbReference>
<evidence type="ECO:0000256" key="1">
    <source>
        <dbReference type="ARBA" id="ARBA00004651"/>
    </source>
</evidence>
<dbReference type="PANTHER" id="PTHR43370">
    <property type="entry name" value="SUGAR ABC TRANSPORTER INTEGRAL MEMBRANE PROTEIN-RELATED"/>
    <property type="match status" value="1"/>
</dbReference>
<evidence type="ECO:0000256" key="6">
    <source>
        <dbReference type="SAM" id="Phobius"/>
    </source>
</evidence>
<comment type="subcellular location">
    <subcellularLocation>
        <location evidence="1">Cell membrane</location>
        <topology evidence="1">Multi-pass membrane protein</topology>
    </subcellularLocation>
</comment>
<dbReference type="AlphaFoldDB" id="A0A7J3N0E5"/>